<evidence type="ECO:0000313" key="14">
    <source>
        <dbReference type="Proteomes" id="UP000239649"/>
    </source>
</evidence>
<dbReference type="FunFam" id="3.40.50.300:FF:000526">
    <property type="entry name" value="DExH-box ATP-dependent RNA helicase DExH3"/>
    <property type="match status" value="1"/>
</dbReference>
<dbReference type="CDD" id="cd17917">
    <property type="entry name" value="DEXHc_RHA-like"/>
    <property type="match status" value="1"/>
</dbReference>
<dbReference type="GO" id="GO:0016787">
    <property type="term" value="F:hydrolase activity"/>
    <property type="evidence" value="ECO:0007669"/>
    <property type="project" value="UniProtKB-KW"/>
</dbReference>
<dbReference type="SMART" id="SM00358">
    <property type="entry name" value="DSRM"/>
    <property type="match status" value="1"/>
</dbReference>
<feature type="region of interest" description="Disordered" evidence="8">
    <location>
        <begin position="51"/>
        <end position="82"/>
    </location>
</feature>
<gene>
    <name evidence="13" type="ORF">C2E20_5209</name>
</gene>
<accession>A0A2P6VBA9</accession>
<feature type="compositionally biased region" description="Low complexity" evidence="8">
    <location>
        <begin position="65"/>
        <end position="82"/>
    </location>
</feature>
<comment type="caution">
    <text evidence="13">The sequence shown here is derived from an EMBL/GenBank/DDBJ whole genome shotgun (WGS) entry which is preliminary data.</text>
</comment>
<keyword evidence="4" id="KW-0067">ATP-binding</keyword>
<dbReference type="SMART" id="SM00355">
    <property type="entry name" value="ZnF_C2H2"/>
    <property type="match status" value="1"/>
</dbReference>
<dbReference type="Pfam" id="PF24899">
    <property type="entry name" value="UBA_DHX29"/>
    <property type="match status" value="1"/>
</dbReference>
<dbReference type="Pfam" id="PF00271">
    <property type="entry name" value="Helicase_C"/>
    <property type="match status" value="1"/>
</dbReference>
<evidence type="ECO:0000313" key="13">
    <source>
        <dbReference type="EMBL" id="PSC71380.1"/>
    </source>
</evidence>
<dbReference type="InterPro" id="IPR006575">
    <property type="entry name" value="RWD_dom"/>
</dbReference>
<feature type="domain" description="C2H2-type" evidence="9">
    <location>
        <begin position="38"/>
        <end position="66"/>
    </location>
</feature>
<dbReference type="PROSITE" id="PS50157">
    <property type="entry name" value="ZINC_FINGER_C2H2_2"/>
    <property type="match status" value="1"/>
</dbReference>
<feature type="region of interest" description="Disordered" evidence="8">
    <location>
        <begin position="250"/>
        <end position="288"/>
    </location>
</feature>
<dbReference type="GO" id="GO:0003723">
    <property type="term" value="F:RNA binding"/>
    <property type="evidence" value="ECO:0007669"/>
    <property type="project" value="UniProtKB-KW"/>
</dbReference>
<evidence type="ECO:0000256" key="6">
    <source>
        <dbReference type="ARBA" id="ARBA00060772"/>
    </source>
</evidence>
<evidence type="ECO:0000256" key="5">
    <source>
        <dbReference type="ARBA" id="ARBA00022884"/>
    </source>
</evidence>
<keyword evidence="14" id="KW-1185">Reference proteome</keyword>
<evidence type="ECO:0000256" key="4">
    <source>
        <dbReference type="ARBA" id="ARBA00022840"/>
    </source>
</evidence>
<evidence type="ECO:0000259" key="11">
    <source>
        <dbReference type="PROSITE" id="PS51192"/>
    </source>
</evidence>
<dbReference type="SUPFAM" id="SSF52540">
    <property type="entry name" value="P-loop containing nucleoside triphosphate hydrolases"/>
    <property type="match status" value="1"/>
</dbReference>
<dbReference type="Proteomes" id="UP000239649">
    <property type="component" value="Unassembled WGS sequence"/>
</dbReference>
<evidence type="ECO:0000256" key="8">
    <source>
        <dbReference type="SAM" id="MobiDB-lite"/>
    </source>
</evidence>
<comment type="similarity">
    <text evidence="6">Belongs to the DExH box helicase family.</text>
</comment>
<dbReference type="EMBL" id="LHPF02000015">
    <property type="protein sequence ID" value="PSC71380.1"/>
    <property type="molecule type" value="Genomic_DNA"/>
</dbReference>
<dbReference type="CDD" id="cd18791">
    <property type="entry name" value="SF2_C_RHA"/>
    <property type="match status" value="1"/>
</dbReference>
<dbReference type="Gene3D" id="3.30.160.20">
    <property type="match status" value="1"/>
</dbReference>
<dbReference type="PROSITE" id="PS00028">
    <property type="entry name" value="ZINC_FINGER_C2H2_1"/>
    <property type="match status" value="1"/>
</dbReference>
<dbReference type="InterPro" id="IPR059023">
    <property type="entry name" value="RNA_hel_CTD"/>
</dbReference>
<evidence type="ECO:0000256" key="1">
    <source>
        <dbReference type="ARBA" id="ARBA00022741"/>
    </source>
</evidence>
<keyword evidence="2 13" id="KW-0378">Hydrolase</keyword>
<feature type="compositionally biased region" description="Gly residues" evidence="8">
    <location>
        <begin position="113"/>
        <end position="122"/>
    </location>
</feature>
<name>A0A2P6VBA9_9CHLO</name>
<evidence type="ECO:0000256" key="2">
    <source>
        <dbReference type="ARBA" id="ARBA00022801"/>
    </source>
</evidence>
<evidence type="ECO:0000256" key="3">
    <source>
        <dbReference type="ARBA" id="ARBA00022806"/>
    </source>
</evidence>
<keyword evidence="3" id="KW-0347">Helicase</keyword>
<feature type="compositionally biased region" description="Basic and acidic residues" evidence="8">
    <location>
        <begin position="51"/>
        <end position="64"/>
    </location>
</feature>
<feature type="region of interest" description="Disordered" evidence="8">
    <location>
        <begin position="1"/>
        <end position="33"/>
    </location>
</feature>
<feature type="compositionally biased region" description="Gly residues" evidence="8">
    <location>
        <begin position="963"/>
        <end position="983"/>
    </location>
</feature>
<dbReference type="InterPro" id="IPR001650">
    <property type="entry name" value="Helicase_C-like"/>
</dbReference>
<dbReference type="SUPFAM" id="SSF54495">
    <property type="entry name" value="UBC-like"/>
    <property type="match status" value="1"/>
</dbReference>
<reference evidence="13 14" key="1">
    <citation type="journal article" date="2018" name="Plant J.">
        <title>Genome sequences of Chlorella sorokiniana UTEX 1602 and Micractinium conductrix SAG 241.80: implications to maltose excretion by a green alga.</title>
        <authorList>
            <person name="Arriola M.B."/>
            <person name="Velmurugan N."/>
            <person name="Zhang Y."/>
            <person name="Plunkett M.H."/>
            <person name="Hondzo H."/>
            <person name="Barney B.M."/>
        </authorList>
    </citation>
    <scope>NUCLEOTIDE SEQUENCE [LARGE SCALE GENOMIC DNA]</scope>
    <source>
        <strain evidence="13 14">SAG 241.80</strain>
    </source>
</reference>
<feature type="compositionally biased region" description="Basic and acidic residues" evidence="8">
    <location>
        <begin position="1"/>
        <end position="11"/>
    </location>
</feature>
<protein>
    <submittedName>
        <fullName evidence="13">P-loop containing nucleoside triphosphate hydrolase</fullName>
    </submittedName>
</protein>
<keyword evidence="1" id="KW-0547">Nucleotide-binding</keyword>
<dbReference type="PANTHER" id="PTHR18934:SF145">
    <property type="entry name" value="ATP-DEPENDENT RNA HELICASE DHX57-RELATED"/>
    <property type="match status" value="1"/>
</dbReference>
<dbReference type="GO" id="GO:0005524">
    <property type="term" value="F:ATP binding"/>
    <property type="evidence" value="ECO:0007669"/>
    <property type="project" value="UniProtKB-KW"/>
</dbReference>
<dbReference type="Gene3D" id="3.30.160.60">
    <property type="entry name" value="Classic Zinc Finger"/>
    <property type="match status" value="1"/>
</dbReference>
<dbReference type="PROSITE" id="PS51194">
    <property type="entry name" value="HELICASE_CTER"/>
    <property type="match status" value="1"/>
</dbReference>
<dbReference type="InterPro" id="IPR011709">
    <property type="entry name" value="DEAD-box_helicase_OB_fold"/>
</dbReference>
<dbReference type="InterPro" id="IPR027417">
    <property type="entry name" value="P-loop_NTPase"/>
</dbReference>
<dbReference type="SMART" id="SM00487">
    <property type="entry name" value="DEXDc"/>
    <property type="match status" value="1"/>
</dbReference>
<feature type="domain" description="RWD" evidence="10">
    <location>
        <begin position="524"/>
        <end position="645"/>
    </location>
</feature>
<feature type="domain" description="Helicase ATP-binding" evidence="11">
    <location>
        <begin position="750"/>
        <end position="919"/>
    </location>
</feature>
<organism evidence="13 14">
    <name type="scientific">Micractinium conductrix</name>
    <dbReference type="NCBI Taxonomy" id="554055"/>
    <lineage>
        <taxon>Eukaryota</taxon>
        <taxon>Viridiplantae</taxon>
        <taxon>Chlorophyta</taxon>
        <taxon>core chlorophytes</taxon>
        <taxon>Trebouxiophyceae</taxon>
        <taxon>Chlorellales</taxon>
        <taxon>Chlorellaceae</taxon>
        <taxon>Chlorella clade</taxon>
        <taxon>Micractinium</taxon>
    </lineage>
</organism>
<dbReference type="Pfam" id="PF05773">
    <property type="entry name" value="RWD"/>
    <property type="match status" value="1"/>
</dbReference>
<dbReference type="STRING" id="554055.A0A2P6VBA9"/>
<dbReference type="PROSITE" id="PS51192">
    <property type="entry name" value="HELICASE_ATP_BIND_1"/>
    <property type="match status" value="1"/>
</dbReference>
<dbReference type="PANTHER" id="PTHR18934">
    <property type="entry name" value="ATP-DEPENDENT RNA HELICASE"/>
    <property type="match status" value="1"/>
</dbReference>
<dbReference type="PROSITE" id="PS50908">
    <property type="entry name" value="RWD"/>
    <property type="match status" value="1"/>
</dbReference>
<dbReference type="Pfam" id="PF07717">
    <property type="entry name" value="OB_NTP_bind"/>
    <property type="match status" value="1"/>
</dbReference>
<feature type="domain" description="Helicase C-terminal" evidence="12">
    <location>
        <begin position="1013"/>
        <end position="1195"/>
    </location>
</feature>
<dbReference type="SUPFAM" id="SSF54768">
    <property type="entry name" value="dsRNA-binding domain-like"/>
    <property type="match status" value="1"/>
</dbReference>
<dbReference type="Pfam" id="PF21010">
    <property type="entry name" value="HA2_C"/>
    <property type="match status" value="1"/>
</dbReference>
<evidence type="ECO:0000259" key="12">
    <source>
        <dbReference type="PROSITE" id="PS51194"/>
    </source>
</evidence>
<dbReference type="SMART" id="SM00847">
    <property type="entry name" value="HA2"/>
    <property type="match status" value="1"/>
</dbReference>
<dbReference type="Gene3D" id="1.20.120.1080">
    <property type="match status" value="1"/>
</dbReference>
<dbReference type="Pfam" id="PF24385">
    <property type="entry name" value="DSRM_DHX29"/>
    <property type="match status" value="1"/>
</dbReference>
<dbReference type="OrthoDB" id="5600252at2759"/>
<dbReference type="InterPro" id="IPR011545">
    <property type="entry name" value="DEAD/DEAH_box_helicase_dom"/>
</dbReference>
<feature type="compositionally biased region" description="Basic and acidic residues" evidence="8">
    <location>
        <begin position="712"/>
        <end position="723"/>
    </location>
</feature>
<dbReference type="GO" id="GO:0004386">
    <property type="term" value="F:helicase activity"/>
    <property type="evidence" value="ECO:0007669"/>
    <property type="project" value="UniProtKB-KW"/>
</dbReference>
<keyword evidence="7" id="KW-0479">Metal-binding</keyword>
<feature type="region of interest" description="Disordered" evidence="8">
    <location>
        <begin position="1381"/>
        <end position="1401"/>
    </location>
</feature>
<feature type="region of interest" description="Disordered" evidence="8">
    <location>
        <begin position="690"/>
        <end position="732"/>
    </location>
</feature>
<dbReference type="GO" id="GO:0008270">
    <property type="term" value="F:zinc ion binding"/>
    <property type="evidence" value="ECO:0007669"/>
    <property type="project" value="UniProtKB-KW"/>
</dbReference>
<evidence type="ECO:0000256" key="7">
    <source>
        <dbReference type="PROSITE-ProRule" id="PRU00042"/>
    </source>
</evidence>
<dbReference type="InterPro" id="IPR013087">
    <property type="entry name" value="Znf_C2H2_type"/>
</dbReference>
<feature type="region of interest" description="Disordered" evidence="8">
    <location>
        <begin position="955"/>
        <end position="984"/>
    </location>
</feature>
<dbReference type="InterPro" id="IPR014720">
    <property type="entry name" value="dsRBD_dom"/>
</dbReference>
<dbReference type="SMART" id="SM00490">
    <property type="entry name" value="HELICc"/>
    <property type="match status" value="1"/>
</dbReference>
<keyword evidence="7" id="KW-0862">Zinc</keyword>
<feature type="region of interest" description="Disordered" evidence="8">
    <location>
        <begin position="113"/>
        <end position="142"/>
    </location>
</feature>
<dbReference type="InterPro" id="IPR056890">
    <property type="entry name" value="UBA_DHX29-like"/>
</dbReference>
<evidence type="ECO:0000259" key="10">
    <source>
        <dbReference type="PROSITE" id="PS50908"/>
    </source>
</evidence>
<dbReference type="Gene3D" id="3.40.50.300">
    <property type="entry name" value="P-loop containing nucleotide triphosphate hydrolases"/>
    <property type="match status" value="2"/>
</dbReference>
<dbReference type="Gene3D" id="3.10.110.10">
    <property type="entry name" value="Ubiquitin Conjugating Enzyme"/>
    <property type="match status" value="1"/>
</dbReference>
<dbReference type="Pfam" id="PF00270">
    <property type="entry name" value="DEAD"/>
    <property type="match status" value="1"/>
</dbReference>
<dbReference type="InterPro" id="IPR056328">
    <property type="entry name" value="DSRM_DHX29"/>
</dbReference>
<sequence length="1589" mass="164537">MGGVKNRDAKRAANKVFSSGGGGGTKGPAVVDKRNQELPCPHCDRIFKQADRLKQHVQKQHADIDGAAEAGDGSGSSGAAPAATAQPNVLAVAAVAAAASAAIKSVAAAGAKGGGSGGGGSAAGTAAAAAAGGGGSGSSTSGPKLMDVGSKAGFYEAKSPKLLLHEWCLREKAPRPRYRPSEAEGGLWKCKVVLPHPKLQEKDVVVFLDDSQAATSQEEAEQRAAVAALHRVQGDRALDRILPRPYVQQWKDLDQQHQDRQRRAADSASRQRAQADRQKAAAKRQQPATVIMAEEQRRFVEGIISGLQSEAAAGGPVGGPVDGAAAEDGAGWASLDGPSGEQQEEAAALTEELVLLGFQQADAAAAVSAVGSGGGGASLSEALDWLCVRLPEHRLPKNFAPGAAGKPVTIIRRADGTGGGAPSRGASFATGLDAAAEAAEEAAAAATLLEDPCVVELAQWGYPPAEAAAALGECGGHVEAALAALHARLAAAAGGAAAGSGDGAAAAAAVAAAAGGSELEEWQEERTALEAIYGEEACFPSDRHTTMSLPIELTSAAASAAAGGQHELRLLLDFFAPLPASDGASATAAAPYPHRPPVVGARCEGVPPRALLTLTHQLTQQAAEVAGHPMLYELASAAAERFERCLLSPLPLARLLPPAGGPSRAASDADLAAAAEEQLRLEDIVNSVVPRAPRRQRDGAASGRAGGAEVAAESRRLQQRQRELGSSAEHAAMRGVRSRLPAAAQRAEVLALCGSRRVVVVSGATGCGKSTQVPQFLLEEAIERGHGGACNIIVTQPRRISAVGLAGRVAAERGEPVGGTVGYSVRLDSKQSARTRLLFCTTGILLRRLLGDPALTGMTHVVLDEVHERSIESDLLLLLLRGLLESGRNPGLKVVLMSATADAGLFASYFETALGQPSGQLTIPGFTHPVTDFFLEDAFEATGFAVGRGSKWAHRAGGKEKQGGGGGGGGGDAEGGGGGGGGAAAELAGYSEQTRISLQNVDEGLINTDLIESLVAHLLSTRSSGGGKGDDASAVLIFAPGADEISRICRTLSSSGRVAAAAGGGGVLVLPLHGGLPPSQQARVFNRPPKGTVKIVVATNVAETSITIDDVTAVIDTGRVKEMRFDAARGIARLQETFVSQASAQQRRGRAGRVRPGVCYRLFSQRTWGKMPRDTPPEIKRAPLQGLVLDVKGILGPLTDVPQLLAQMVTPPEPAALHQALTSLRLIGALDASPAGALTPLGQHLTRMPCDPRIGKMLLYGCLLRCLDPVLTIAAAQGWGRPVFWSTPDKREEADAARRIVAATVATSKSDHLTVVAAYNSWRAVVEKDGRGAAHEFCGRSFLADQALEAIDAGRQQYAELLADLGFVPSAYASAASAAGRGRRGGSARLTTAATNPYGGKGGNGDEAPLFDIDEHSANARTVKAALCCGFYPQLLRVEHPAAKYTKVHGGAVKTDADPSKLRFFDRDRGRVFLHPSSVNFSCGKFESGWLAYSEIVETSKVFVRESSMVPVYAVLLFGGSIEVQHEQGLLRVDGWAKFKAPARIAVLVRELRNEVLRLLAAKVADPSLDLGRSKVVEAMHHLLATDGF</sequence>
<keyword evidence="5" id="KW-0694">RNA-binding</keyword>
<evidence type="ECO:0000259" key="9">
    <source>
        <dbReference type="PROSITE" id="PS50157"/>
    </source>
</evidence>
<dbReference type="InterPro" id="IPR016135">
    <property type="entry name" value="UBQ-conjugating_enzyme/RWD"/>
</dbReference>
<keyword evidence="7" id="KW-0863">Zinc-finger</keyword>
<dbReference type="Pfam" id="PF26026">
    <property type="entry name" value="RNA_hel_CTD"/>
    <property type="match status" value="1"/>
</dbReference>
<dbReference type="InterPro" id="IPR014001">
    <property type="entry name" value="Helicase_ATP-bd"/>
</dbReference>
<proteinExistence type="inferred from homology"/>
<feature type="compositionally biased region" description="Basic and acidic residues" evidence="8">
    <location>
        <begin position="251"/>
        <end position="265"/>
    </location>
</feature>
<dbReference type="InterPro" id="IPR007502">
    <property type="entry name" value="Helicase-assoc_dom"/>
</dbReference>
<feature type="compositionally biased region" description="Low complexity" evidence="8">
    <location>
        <begin position="699"/>
        <end position="711"/>
    </location>
</feature>